<evidence type="ECO:0000313" key="2">
    <source>
        <dbReference type="Proteomes" id="UP000017548"/>
    </source>
</evidence>
<comment type="caution">
    <text evidence="1">The sequence shown here is derived from an EMBL/GenBank/DDBJ whole genome shotgun (WGS) entry which is preliminary data.</text>
</comment>
<dbReference type="PROSITE" id="PS51257">
    <property type="entry name" value="PROKAR_LIPOPROTEIN"/>
    <property type="match status" value="1"/>
</dbReference>
<dbReference type="Gene3D" id="3.40.50.150">
    <property type="entry name" value="Vaccinia Virus protein VP39"/>
    <property type="match status" value="1"/>
</dbReference>
<accession>A0ABN0PSA0</accession>
<dbReference type="PANTHER" id="PTHR20974:SF0">
    <property type="entry name" value="UPF0585 PROTEIN CG18661"/>
    <property type="match status" value="1"/>
</dbReference>
<sequence>MEKPTSLPSDWTILGQTMSQDTFIPPSTLPFSQACENNKAPILSVLQTAFASAKQVLEIGSGTGQHAVYFAENLPQLFWQTSDQVAYLKGISARCHQQGHQKGIHNLGLPFALDVTQPWPVDGTGIDAVFSANTLHIMSKSTVEMFFNGLGEYLPQLNTLCIYGPFNYQGQFTSDSNRQFDYFLKQRDSQSGIRDIEWITQLAQAQNLTLVEDIAMPANNRLLHFKHLLT</sequence>
<dbReference type="Pfam" id="PF06080">
    <property type="entry name" value="DUF938"/>
    <property type="match status" value="1"/>
</dbReference>
<dbReference type="InterPro" id="IPR029063">
    <property type="entry name" value="SAM-dependent_MTases_sf"/>
</dbReference>
<reference evidence="1 2" key="1">
    <citation type="journal article" date="2013" name="Genome Announc.">
        <title>Draft Genome Sequence of Shewanella decolorationis S12, a Dye-Degrading Bacterium Isolated from a Wastewater Treatment Plant.</title>
        <authorList>
            <person name="Xu M."/>
            <person name="Fang Y."/>
            <person name="Liu J."/>
            <person name="Chen X."/>
            <person name="Sun G."/>
            <person name="Guo J."/>
            <person name="Hua Z."/>
            <person name="Tu Q."/>
            <person name="Wu L."/>
            <person name="Zhou J."/>
            <person name="Liu X."/>
        </authorList>
    </citation>
    <scope>NUCLEOTIDE SEQUENCE [LARGE SCALE GENOMIC DNA]</scope>
    <source>
        <strain evidence="1 2">S12</strain>
    </source>
</reference>
<proteinExistence type="predicted"/>
<dbReference type="PANTHER" id="PTHR20974">
    <property type="entry name" value="UPF0585 PROTEIN CG18661"/>
    <property type="match status" value="1"/>
</dbReference>
<dbReference type="EMBL" id="AXZL01000036">
    <property type="protein sequence ID" value="ESE43061.1"/>
    <property type="molecule type" value="Genomic_DNA"/>
</dbReference>
<keyword evidence="2" id="KW-1185">Reference proteome</keyword>
<name>A0ABN0PSA0_9GAMM</name>
<evidence type="ECO:0008006" key="3">
    <source>
        <dbReference type="Google" id="ProtNLM"/>
    </source>
</evidence>
<evidence type="ECO:0000313" key="1">
    <source>
        <dbReference type="EMBL" id="ESE43061.1"/>
    </source>
</evidence>
<dbReference type="Proteomes" id="UP000017548">
    <property type="component" value="Unassembled WGS sequence"/>
</dbReference>
<gene>
    <name evidence="1" type="ORF">SHD_0301</name>
</gene>
<protein>
    <recommendedName>
        <fullName evidence="3">Methylase</fullName>
    </recommendedName>
</protein>
<dbReference type="SUPFAM" id="SSF53335">
    <property type="entry name" value="S-adenosyl-L-methionine-dependent methyltransferases"/>
    <property type="match status" value="1"/>
</dbReference>
<dbReference type="InterPro" id="IPR010342">
    <property type="entry name" value="DUF938"/>
</dbReference>
<organism evidence="1 2">
    <name type="scientific">Shewanella decolorationis S12</name>
    <dbReference type="NCBI Taxonomy" id="1353536"/>
    <lineage>
        <taxon>Bacteria</taxon>
        <taxon>Pseudomonadati</taxon>
        <taxon>Pseudomonadota</taxon>
        <taxon>Gammaproteobacteria</taxon>
        <taxon>Alteromonadales</taxon>
        <taxon>Shewanellaceae</taxon>
        <taxon>Shewanella</taxon>
    </lineage>
</organism>